<name>A0A1Y1HM45_KLENI</name>
<keyword evidence="6" id="KW-0966">Cell projection</keyword>
<evidence type="ECO:0000256" key="1">
    <source>
        <dbReference type="ARBA" id="ARBA00004138"/>
    </source>
</evidence>
<keyword evidence="4" id="KW-0677">Repeat</keyword>
<dbReference type="GO" id="GO:0060285">
    <property type="term" value="P:cilium-dependent cell motility"/>
    <property type="evidence" value="ECO:0000318"/>
    <property type="project" value="GO_Central"/>
</dbReference>
<dbReference type="Proteomes" id="UP000054558">
    <property type="component" value="Unassembled WGS sequence"/>
</dbReference>
<dbReference type="Pfam" id="PF06565">
    <property type="entry name" value="DM10_dom"/>
    <property type="match status" value="3"/>
</dbReference>
<dbReference type="OrthoDB" id="1860376at2759"/>
<dbReference type="InterPro" id="IPR040193">
    <property type="entry name" value="EFHC1/EFHC2/EFHB"/>
</dbReference>
<dbReference type="PROSITE" id="PS50222">
    <property type="entry name" value="EF_HAND_2"/>
    <property type="match status" value="1"/>
</dbReference>
<dbReference type="GO" id="GO:0043014">
    <property type="term" value="F:alpha-tubulin binding"/>
    <property type="evidence" value="ECO:0000318"/>
    <property type="project" value="GO_Central"/>
</dbReference>
<dbReference type="OMA" id="RFSCKQP"/>
<reference evidence="9 10" key="1">
    <citation type="journal article" date="2014" name="Nat. Commun.">
        <title>Klebsormidium flaccidum genome reveals primary factors for plant terrestrial adaptation.</title>
        <authorList>
            <person name="Hori K."/>
            <person name="Maruyama F."/>
            <person name="Fujisawa T."/>
            <person name="Togashi T."/>
            <person name="Yamamoto N."/>
            <person name="Seo M."/>
            <person name="Sato S."/>
            <person name="Yamada T."/>
            <person name="Mori H."/>
            <person name="Tajima N."/>
            <person name="Moriyama T."/>
            <person name="Ikeuchi M."/>
            <person name="Watanabe M."/>
            <person name="Wada H."/>
            <person name="Kobayashi K."/>
            <person name="Saito M."/>
            <person name="Masuda T."/>
            <person name="Sasaki-Sekimoto Y."/>
            <person name="Mashiguchi K."/>
            <person name="Awai K."/>
            <person name="Shimojima M."/>
            <person name="Masuda S."/>
            <person name="Iwai M."/>
            <person name="Nobusawa T."/>
            <person name="Narise T."/>
            <person name="Kondo S."/>
            <person name="Saito H."/>
            <person name="Sato R."/>
            <person name="Murakawa M."/>
            <person name="Ihara Y."/>
            <person name="Oshima-Yamada Y."/>
            <person name="Ohtaka K."/>
            <person name="Satoh M."/>
            <person name="Sonobe K."/>
            <person name="Ishii M."/>
            <person name="Ohtani R."/>
            <person name="Kanamori-Sato M."/>
            <person name="Honoki R."/>
            <person name="Miyazaki D."/>
            <person name="Mochizuki H."/>
            <person name="Umetsu J."/>
            <person name="Higashi K."/>
            <person name="Shibata D."/>
            <person name="Kamiya Y."/>
            <person name="Sato N."/>
            <person name="Nakamura Y."/>
            <person name="Tabata S."/>
            <person name="Ida S."/>
            <person name="Kurokawa K."/>
            <person name="Ohta H."/>
        </authorList>
    </citation>
    <scope>NUCLEOTIDE SEQUENCE [LARGE SCALE GENOMIC DNA]</scope>
    <source>
        <strain evidence="9 10">NIES-2285</strain>
    </source>
</reference>
<dbReference type="FunFam" id="2.30.29.170:FF:000001">
    <property type="entry name" value="EF-hand domain containing 1"/>
    <property type="match status" value="1"/>
</dbReference>
<dbReference type="PANTHER" id="PTHR12086:SF9">
    <property type="entry name" value="EF-HAND DOMAIN-CONTAINING PROTEIN 1"/>
    <property type="match status" value="1"/>
</dbReference>
<feature type="domain" description="DM10" evidence="8">
    <location>
        <begin position="425"/>
        <end position="531"/>
    </location>
</feature>
<dbReference type="GO" id="GO:0005930">
    <property type="term" value="C:axoneme"/>
    <property type="evidence" value="ECO:0000318"/>
    <property type="project" value="GO_Central"/>
</dbReference>
<dbReference type="GO" id="GO:0072686">
    <property type="term" value="C:mitotic spindle"/>
    <property type="evidence" value="ECO:0000318"/>
    <property type="project" value="GO_Central"/>
</dbReference>
<dbReference type="PROSITE" id="PS51336">
    <property type="entry name" value="DM10"/>
    <property type="match status" value="3"/>
</dbReference>
<evidence type="ECO:0000256" key="4">
    <source>
        <dbReference type="ARBA" id="ARBA00022737"/>
    </source>
</evidence>
<evidence type="ECO:0000256" key="2">
    <source>
        <dbReference type="ARBA" id="ARBA00004245"/>
    </source>
</evidence>
<gene>
    <name evidence="9" type="ORF">KFL_000070310</name>
</gene>
<dbReference type="FunFam" id="2.30.29.170:FF:000004">
    <property type="entry name" value="EF-hand domain containing 2"/>
    <property type="match status" value="1"/>
</dbReference>
<evidence type="ECO:0000313" key="9">
    <source>
        <dbReference type="EMBL" id="GAQ78061.1"/>
    </source>
</evidence>
<dbReference type="InterPro" id="IPR002048">
    <property type="entry name" value="EF_hand_dom"/>
</dbReference>
<dbReference type="GO" id="GO:0000281">
    <property type="term" value="P:mitotic cytokinesis"/>
    <property type="evidence" value="ECO:0000318"/>
    <property type="project" value="GO_Central"/>
</dbReference>
<comment type="subcellular location">
    <subcellularLocation>
        <location evidence="1">Cell projection</location>
        <location evidence="1">Cilium</location>
    </subcellularLocation>
    <subcellularLocation>
        <location evidence="2">Cytoplasm</location>
        <location evidence="2">Cytoskeleton</location>
    </subcellularLocation>
</comment>
<organism evidence="9 10">
    <name type="scientific">Klebsormidium nitens</name>
    <name type="common">Green alga</name>
    <name type="synonym">Ulothrix nitens</name>
    <dbReference type="NCBI Taxonomy" id="105231"/>
    <lineage>
        <taxon>Eukaryota</taxon>
        <taxon>Viridiplantae</taxon>
        <taxon>Streptophyta</taxon>
        <taxon>Klebsormidiophyceae</taxon>
        <taxon>Klebsormidiales</taxon>
        <taxon>Klebsormidiaceae</taxon>
        <taxon>Klebsormidium</taxon>
    </lineage>
</organism>
<accession>A0A1Y1HM45</accession>
<dbReference type="PANTHER" id="PTHR12086">
    <property type="entry name" value="EF-HAND DOMAIN C-TERMINAL CONTAINING PROTEIN"/>
    <property type="match status" value="1"/>
</dbReference>
<dbReference type="GO" id="GO:0005509">
    <property type="term" value="F:calcium ion binding"/>
    <property type="evidence" value="ECO:0007669"/>
    <property type="project" value="InterPro"/>
</dbReference>
<evidence type="ECO:0000259" key="8">
    <source>
        <dbReference type="PROSITE" id="PS51336"/>
    </source>
</evidence>
<dbReference type="Gene3D" id="2.30.29.170">
    <property type="match status" value="3"/>
</dbReference>
<sequence length="623" mass="70185">MANFRTLSPLTGSLVSDRGDVNLPKLPGMTFRDPRATAQKKNQGLRYIDGQAIVENNDEMVARRTAQVRVTSPGVTIARTALAATAGGLAIKGGARDPVPVWVKNDRQVLRYYCYFKESVTDRREENFRVRKCTIYYYLEDGSIHIGEPKQDNSGISQGTFLKRHVIQKDGGGEVGIEDLLVGSEITLYGRVFHITACDSFTRRFLECAGLPAPEDEGFPDEPITAYKNTLKKITIVHHKDFKTRQFLEKDGKVLRFFCVWDDRGSVYGERRPYILHYYLADDTIEIQEVKDRNSGRDPFPLLLRRGKLPRDVPQATLGRDAAAEDASKFYHESDLRIGSYIRVFNRDMLLHDCDDFTRNYYQTKWGMPAEYLEPVDVQEPMLAVPQNMIPPHNGIGSELDSLQNCIALIPKAQTKDFQKLMTNDGKVLCFSAKMIPDGTHVVSDVDRERDFVINYFLVDDSMSIYESPKRKAGLTGGRFLARGPAPKKPGTNKPYQPEDFYVGAQLHVYSRLFVLSAADEWTYKFMEAHPEQYAKSDFNSVMDHLADIVGQVQSRADVEKLKGAFIEQDKAGAGCLTPDDMAAAFARGGVDVNKQEVVTISRRLENSAKKVPIETLFRSLGI</sequence>
<keyword evidence="3" id="KW-0963">Cytoplasm</keyword>
<protein>
    <recommendedName>
        <fullName evidence="11">EF-hand domain-containing protein</fullName>
    </recommendedName>
</protein>
<keyword evidence="5" id="KW-0206">Cytoskeleton</keyword>
<dbReference type="SMART" id="SM00676">
    <property type="entry name" value="DM10"/>
    <property type="match status" value="3"/>
</dbReference>
<dbReference type="GO" id="GO:0007052">
    <property type="term" value="P:mitotic spindle organization"/>
    <property type="evidence" value="ECO:0000318"/>
    <property type="project" value="GO_Central"/>
</dbReference>
<evidence type="ECO:0000256" key="5">
    <source>
        <dbReference type="ARBA" id="ARBA00023212"/>
    </source>
</evidence>
<evidence type="ECO:0008006" key="11">
    <source>
        <dbReference type="Google" id="ProtNLM"/>
    </source>
</evidence>
<feature type="domain" description="DM10" evidence="8">
    <location>
        <begin position="106"/>
        <end position="210"/>
    </location>
</feature>
<dbReference type="FunFam" id="2.30.29.170:FF:000002">
    <property type="entry name" value="EF-hand domain (C-terminal) containing 1"/>
    <property type="match status" value="1"/>
</dbReference>
<dbReference type="STRING" id="105231.A0A1Y1HM45"/>
<evidence type="ECO:0000259" key="7">
    <source>
        <dbReference type="PROSITE" id="PS50222"/>
    </source>
</evidence>
<evidence type="ECO:0000313" key="10">
    <source>
        <dbReference type="Proteomes" id="UP000054558"/>
    </source>
</evidence>
<keyword evidence="10" id="KW-1185">Reference proteome</keyword>
<proteinExistence type="predicted"/>
<evidence type="ECO:0000256" key="6">
    <source>
        <dbReference type="ARBA" id="ARBA00023273"/>
    </source>
</evidence>
<dbReference type="InterPro" id="IPR006602">
    <property type="entry name" value="DM10_dom"/>
</dbReference>
<dbReference type="AlphaFoldDB" id="A0A1Y1HM45"/>
<evidence type="ECO:0000256" key="3">
    <source>
        <dbReference type="ARBA" id="ARBA00022490"/>
    </source>
</evidence>
<feature type="domain" description="EF-hand" evidence="7">
    <location>
        <begin position="557"/>
        <end position="592"/>
    </location>
</feature>
<dbReference type="EMBL" id="DF236956">
    <property type="protein sequence ID" value="GAQ78061.1"/>
    <property type="molecule type" value="Genomic_DNA"/>
</dbReference>
<feature type="domain" description="DM10" evidence="8">
    <location>
        <begin position="251"/>
        <end position="366"/>
    </location>
</feature>